<dbReference type="PANTHER" id="PTHR11748:SF114">
    <property type="entry name" value="ARYL-ALCOHOL OXIDASE VANILLYL-ALCOHOL OXIDASE (AFU_ORTHOLOGUE AFUA_3G09500)-RELATED"/>
    <property type="match status" value="1"/>
</dbReference>
<dbReference type="GO" id="GO:1903457">
    <property type="term" value="P:lactate catabolic process"/>
    <property type="evidence" value="ECO:0007669"/>
    <property type="project" value="TreeGrafter"/>
</dbReference>
<evidence type="ECO:0000256" key="2">
    <source>
        <dbReference type="ARBA" id="ARBA00022630"/>
    </source>
</evidence>
<dbReference type="PANTHER" id="PTHR11748">
    <property type="entry name" value="D-LACTATE DEHYDROGENASE"/>
    <property type="match status" value="1"/>
</dbReference>
<sequence>MKPLRLPPNFTEDRFSDFISRAGNLCGHENIRIISSADDLMDGDYMNPCKAHDMHAIYDRDFFVASAVVCPRDVPNVQDIVRLANEFCMPLWPYSVGRNTGYGGTAPRVSGSIALDLGTHMNKVLDVNIDGAFALVEPGVTFMQLHDYLEENGLREHLWLDVPDLGGGSIIGNAIERGVGYTPYGDHWMMHCGLEVILPNGELIRTGMGALPEPGADKSLRPDEQKGNRCWQIFNYGFGPYNDGIFTQSSLGIVVKMGIWLMPNPGGYQAYMITFPRDDDISAIVDTIRPLRLQMVLQNVPTLRHILLDAAVAGNKASYTDKKDPLNDQEIDDIAKKLNLGRWNFYGAVYGPEPVRNVLLDVIKKSFLAIQGAKFWLPEDRSEPYSVLHTRAKTLQGIPSLDELRWVSWVPNGAHLFFSPITKIAGKDANLQYHITKRRCAEAGLDFIGTFTIGMRDMHHIVCIVFNREDPIQRQNARWLIRTLIKDCAEHGWGEYRTHIALMDQIAATYNFNDNAQMKLNETIKNALDPNGILAPGKNGIWPQSYAKSEWVLGDAETLFKKSYLQ</sequence>
<dbReference type="GO" id="GO:0071949">
    <property type="term" value="F:FAD binding"/>
    <property type="evidence" value="ECO:0007669"/>
    <property type="project" value="InterPro"/>
</dbReference>
<evidence type="ECO:0000259" key="5">
    <source>
        <dbReference type="PROSITE" id="PS51387"/>
    </source>
</evidence>
<gene>
    <name evidence="6" type="ORF">E6O75_ATG07437</name>
</gene>
<keyword evidence="7" id="KW-1185">Reference proteome</keyword>
<dbReference type="GO" id="GO:0004458">
    <property type="term" value="F:D-lactate dehydrogenase (cytochrome) activity"/>
    <property type="evidence" value="ECO:0007669"/>
    <property type="project" value="TreeGrafter"/>
</dbReference>
<comment type="cofactor">
    <cofactor evidence="1">
        <name>FAD</name>
        <dbReference type="ChEBI" id="CHEBI:57692"/>
    </cofactor>
</comment>
<dbReference type="OrthoDB" id="5332616at2759"/>
<dbReference type="Gene3D" id="3.30.43.10">
    <property type="entry name" value="Uridine Diphospho-n-acetylenolpyruvylglucosamine Reductase, domain 2"/>
    <property type="match status" value="1"/>
</dbReference>
<dbReference type="InterPro" id="IPR016170">
    <property type="entry name" value="Cytok_DH_C_sf"/>
</dbReference>
<evidence type="ECO:0000313" key="6">
    <source>
        <dbReference type="EMBL" id="TID19977.1"/>
    </source>
</evidence>
<dbReference type="SUPFAM" id="SSF56176">
    <property type="entry name" value="FAD-binding/transporter-associated domain-like"/>
    <property type="match status" value="1"/>
</dbReference>
<dbReference type="InterPro" id="IPR006094">
    <property type="entry name" value="Oxid_FAD_bind_N"/>
</dbReference>
<dbReference type="InterPro" id="IPR036318">
    <property type="entry name" value="FAD-bd_PCMH-like_sf"/>
</dbReference>
<evidence type="ECO:0000256" key="1">
    <source>
        <dbReference type="ARBA" id="ARBA00001974"/>
    </source>
</evidence>
<dbReference type="Pfam" id="PF02913">
    <property type="entry name" value="FAD-oxidase_C"/>
    <property type="match status" value="1"/>
</dbReference>
<dbReference type="PROSITE" id="PS51387">
    <property type="entry name" value="FAD_PCMH"/>
    <property type="match status" value="1"/>
</dbReference>
<keyword evidence="4" id="KW-0560">Oxidoreductase</keyword>
<dbReference type="InterPro" id="IPR004113">
    <property type="entry name" value="FAD-bd_oxidored_4_C"/>
</dbReference>
<evidence type="ECO:0000256" key="3">
    <source>
        <dbReference type="ARBA" id="ARBA00022827"/>
    </source>
</evidence>
<protein>
    <submittedName>
        <fullName evidence="6">Vanillyl-alcohol oxidase</fullName>
    </submittedName>
</protein>
<dbReference type="GO" id="GO:0005739">
    <property type="term" value="C:mitochondrion"/>
    <property type="evidence" value="ECO:0007669"/>
    <property type="project" value="TreeGrafter"/>
</dbReference>
<evidence type="ECO:0000256" key="4">
    <source>
        <dbReference type="ARBA" id="ARBA00023002"/>
    </source>
</evidence>
<dbReference type="Gene3D" id="1.10.45.10">
    <property type="entry name" value="Vanillyl-alcohol Oxidase, Chain A, domain 4"/>
    <property type="match status" value="1"/>
</dbReference>
<dbReference type="InterPro" id="IPR016167">
    <property type="entry name" value="FAD-bd_PCMH_sub1"/>
</dbReference>
<dbReference type="Proteomes" id="UP000298493">
    <property type="component" value="Unassembled WGS sequence"/>
</dbReference>
<dbReference type="InterPro" id="IPR016171">
    <property type="entry name" value="Vanillyl_alc_oxidase_C-sub2"/>
</dbReference>
<dbReference type="SUPFAM" id="SSF55103">
    <property type="entry name" value="FAD-linked oxidases, C-terminal domain"/>
    <property type="match status" value="1"/>
</dbReference>
<accession>A0A4Z1NV28</accession>
<keyword evidence="3" id="KW-0274">FAD</keyword>
<dbReference type="Gene3D" id="3.40.462.10">
    <property type="entry name" value="FAD-linked oxidases, C-terminal domain"/>
    <property type="match status" value="1"/>
</dbReference>
<dbReference type="InterPro" id="IPR016164">
    <property type="entry name" value="FAD-linked_Oxase-like_C"/>
</dbReference>
<comment type="caution">
    <text evidence="6">The sequence shown here is derived from an EMBL/GenBank/DDBJ whole genome shotgun (WGS) entry which is preliminary data.</text>
</comment>
<keyword evidence="2" id="KW-0285">Flavoprotein</keyword>
<dbReference type="GO" id="GO:0008720">
    <property type="term" value="F:D-lactate dehydrogenase (NAD+) activity"/>
    <property type="evidence" value="ECO:0007669"/>
    <property type="project" value="TreeGrafter"/>
</dbReference>
<dbReference type="STRING" id="86259.A0A4Z1NV28"/>
<feature type="domain" description="FAD-binding PCMH-type" evidence="5">
    <location>
        <begin position="61"/>
        <end position="264"/>
    </location>
</feature>
<dbReference type="Gene3D" id="3.30.465.10">
    <property type="match status" value="1"/>
</dbReference>
<proteinExistence type="predicted"/>
<evidence type="ECO:0000313" key="7">
    <source>
        <dbReference type="Proteomes" id="UP000298493"/>
    </source>
</evidence>
<name>A0A4Z1NV28_9PEZI</name>
<dbReference type="Pfam" id="PF01565">
    <property type="entry name" value="FAD_binding_4"/>
    <property type="match status" value="1"/>
</dbReference>
<organism evidence="6 7">
    <name type="scientific">Venturia nashicola</name>
    <dbReference type="NCBI Taxonomy" id="86259"/>
    <lineage>
        <taxon>Eukaryota</taxon>
        <taxon>Fungi</taxon>
        <taxon>Dikarya</taxon>
        <taxon>Ascomycota</taxon>
        <taxon>Pezizomycotina</taxon>
        <taxon>Dothideomycetes</taxon>
        <taxon>Pleosporomycetidae</taxon>
        <taxon>Venturiales</taxon>
        <taxon>Venturiaceae</taxon>
        <taxon>Venturia</taxon>
    </lineage>
</organism>
<reference evidence="6 7" key="1">
    <citation type="submission" date="2019-04" db="EMBL/GenBank/DDBJ databases">
        <title>High contiguity whole genome sequence and gene annotation resource for two Venturia nashicola isolates.</title>
        <authorList>
            <person name="Prokchorchik M."/>
            <person name="Won K."/>
            <person name="Lee Y."/>
            <person name="Choi E.D."/>
            <person name="Segonzac C."/>
            <person name="Sohn K.H."/>
        </authorList>
    </citation>
    <scope>NUCLEOTIDE SEQUENCE [LARGE SCALE GENOMIC DNA]</scope>
    <source>
        <strain evidence="6 7">PRI2</strain>
    </source>
</reference>
<dbReference type="InterPro" id="IPR016169">
    <property type="entry name" value="FAD-bd_PCMH_sub2"/>
</dbReference>
<dbReference type="EMBL" id="SNSC02000011">
    <property type="protein sequence ID" value="TID19977.1"/>
    <property type="molecule type" value="Genomic_DNA"/>
</dbReference>
<dbReference type="InterPro" id="IPR016166">
    <property type="entry name" value="FAD-bd_PCMH"/>
</dbReference>
<dbReference type="AlphaFoldDB" id="A0A4Z1NV28"/>